<accession>A0A2H3E6Z4</accession>
<dbReference type="Proteomes" id="UP000217790">
    <property type="component" value="Unassembled WGS sequence"/>
</dbReference>
<protein>
    <submittedName>
        <fullName evidence="1">Uncharacterized protein</fullName>
    </submittedName>
</protein>
<sequence>MRSSMQEYRKSLWTLKPMWLCRHGRKDDSRLLTPPRFWTYLDQLKCWQLLETRTYYWVSDIVLLRLPLYILWLTANRELSISILRCTYYSAITYAAREVTYICVLLLLEHDTTYGSWVSLDLTDIAACSWSTLVFLCALLRLPPQAPSAHNIQRLRLADAGRRST</sequence>
<evidence type="ECO:0000313" key="2">
    <source>
        <dbReference type="Proteomes" id="UP000217790"/>
    </source>
</evidence>
<keyword evidence="2" id="KW-1185">Reference proteome</keyword>
<evidence type="ECO:0000313" key="1">
    <source>
        <dbReference type="EMBL" id="PBK95446.1"/>
    </source>
</evidence>
<dbReference type="AlphaFoldDB" id="A0A2H3E6Z4"/>
<name>A0A2H3E6Z4_ARMGA</name>
<gene>
    <name evidence="1" type="ORF">ARMGADRAFT_800723</name>
</gene>
<organism evidence="1 2">
    <name type="scientific">Armillaria gallica</name>
    <name type="common">Bulbous honey fungus</name>
    <name type="synonym">Armillaria bulbosa</name>
    <dbReference type="NCBI Taxonomy" id="47427"/>
    <lineage>
        <taxon>Eukaryota</taxon>
        <taxon>Fungi</taxon>
        <taxon>Dikarya</taxon>
        <taxon>Basidiomycota</taxon>
        <taxon>Agaricomycotina</taxon>
        <taxon>Agaricomycetes</taxon>
        <taxon>Agaricomycetidae</taxon>
        <taxon>Agaricales</taxon>
        <taxon>Marasmiineae</taxon>
        <taxon>Physalacriaceae</taxon>
        <taxon>Armillaria</taxon>
    </lineage>
</organism>
<dbReference type="EMBL" id="KZ293652">
    <property type="protein sequence ID" value="PBK95446.1"/>
    <property type="molecule type" value="Genomic_DNA"/>
</dbReference>
<dbReference type="InParanoid" id="A0A2H3E6Z4"/>
<proteinExistence type="predicted"/>
<reference evidence="2" key="1">
    <citation type="journal article" date="2017" name="Nat. Ecol. Evol.">
        <title>Genome expansion and lineage-specific genetic innovations in the forest pathogenic fungi Armillaria.</title>
        <authorList>
            <person name="Sipos G."/>
            <person name="Prasanna A.N."/>
            <person name="Walter M.C."/>
            <person name="O'Connor E."/>
            <person name="Balint B."/>
            <person name="Krizsan K."/>
            <person name="Kiss B."/>
            <person name="Hess J."/>
            <person name="Varga T."/>
            <person name="Slot J."/>
            <person name="Riley R."/>
            <person name="Boka B."/>
            <person name="Rigling D."/>
            <person name="Barry K."/>
            <person name="Lee J."/>
            <person name="Mihaltcheva S."/>
            <person name="LaButti K."/>
            <person name="Lipzen A."/>
            <person name="Waldron R."/>
            <person name="Moloney N.M."/>
            <person name="Sperisen C."/>
            <person name="Kredics L."/>
            <person name="Vagvoelgyi C."/>
            <person name="Patrignani A."/>
            <person name="Fitzpatrick D."/>
            <person name="Nagy I."/>
            <person name="Doyle S."/>
            <person name="Anderson J.B."/>
            <person name="Grigoriev I.V."/>
            <person name="Gueldener U."/>
            <person name="Muensterkoetter M."/>
            <person name="Nagy L.G."/>
        </authorList>
    </citation>
    <scope>NUCLEOTIDE SEQUENCE [LARGE SCALE GENOMIC DNA]</scope>
    <source>
        <strain evidence="2">Ar21-2</strain>
    </source>
</reference>